<dbReference type="InterPro" id="IPR006058">
    <property type="entry name" value="2Fe2S_fd_BS"/>
</dbReference>
<dbReference type="PANTHER" id="PTHR44379:SF2">
    <property type="entry name" value="BLR6218 PROTEIN"/>
    <property type="match status" value="1"/>
</dbReference>
<evidence type="ECO:0000256" key="3">
    <source>
        <dbReference type="ARBA" id="ARBA00023002"/>
    </source>
</evidence>
<dbReference type="Pfam" id="PF00111">
    <property type="entry name" value="Fer2"/>
    <property type="match status" value="1"/>
</dbReference>
<keyword evidence="8" id="KW-1185">Reference proteome</keyword>
<evidence type="ECO:0000256" key="1">
    <source>
        <dbReference type="ARBA" id="ARBA00022714"/>
    </source>
</evidence>
<sequence length="159" mass="16953">MPVHHFNLNDDTVSVEAPEDTPLLWVLRDLLGVTGPKYGCGVGVCGACTSHLDGGAFRPCIQPVGGVAGRRVTTIEGLGGEGLHPVQQAWIDEDVAQCGFCQPGQIMAAVALLRRNPDPSDADIDAAMSDNVCRCGTYVRIRAAIKRAAWQLRREGMGK</sequence>
<dbReference type="PANTHER" id="PTHR44379">
    <property type="entry name" value="OXIDOREDUCTASE WITH IRON-SULFUR SUBUNIT"/>
    <property type="match status" value="1"/>
</dbReference>
<dbReference type="InterPro" id="IPR001041">
    <property type="entry name" value="2Fe-2S_ferredoxin-type"/>
</dbReference>
<comment type="caution">
    <text evidence="7">The sequence shown here is derived from an EMBL/GenBank/DDBJ whole genome shotgun (WGS) entry which is preliminary data.</text>
</comment>
<keyword evidence="3" id="KW-0560">Oxidoreductase</keyword>
<dbReference type="InterPro" id="IPR012675">
    <property type="entry name" value="Beta-grasp_dom_sf"/>
</dbReference>
<dbReference type="Proteomes" id="UP001207654">
    <property type="component" value="Unassembled WGS sequence"/>
</dbReference>
<dbReference type="InterPro" id="IPR051452">
    <property type="entry name" value="Diverse_Oxidoreductases"/>
</dbReference>
<evidence type="ECO:0000256" key="2">
    <source>
        <dbReference type="ARBA" id="ARBA00022723"/>
    </source>
</evidence>
<keyword evidence="1" id="KW-0001">2Fe-2S</keyword>
<feature type="domain" description="2Fe-2S ferredoxin-type" evidence="6">
    <location>
        <begin position="4"/>
        <end position="78"/>
    </location>
</feature>
<keyword evidence="4" id="KW-0408">Iron</keyword>
<dbReference type="RefSeq" id="WP_267542173.1">
    <property type="nucleotide sequence ID" value="NZ_JAPNKA010000001.1"/>
</dbReference>
<dbReference type="InterPro" id="IPR036010">
    <property type="entry name" value="2Fe-2S_ferredoxin-like_sf"/>
</dbReference>
<evidence type="ECO:0000256" key="5">
    <source>
        <dbReference type="ARBA" id="ARBA00023014"/>
    </source>
</evidence>
<proteinExistence type="predicted"/>
<dbReference type="Gene3D" id="3.10.20.30">
    <property type="match status" value="1"/>
</dbReference>
<dbReference type="Gene3D" id="1.10.150.120">
    <property type="entry name" value="[2Fe-2S]-binding domain"/>
    <property type="match status" value="1"/>
</dbReference>
<name>A0ABT4AS15_9BACT</name>
<protein>
    <submittedName>
        <fullName evidence="7">(2Fe-2S)-binding protein</fullName>
    </submittedName>
</protein>
<evidence type="ECO:0000256" key="4">
    <source>
        <dbReference type="ARBA" id="ARBA00023004"/>
    </source>
</evidence>
<reference evidence="7 8" key="1">
    <citation type="submission" date="2022-11" db="EMBL/GenBank/DDBJ databases">
        <title>Minimal conservation of predation-associated metabolite biosynthetic gene clusters underscores biosynthetic potential of Myxococcota including descriptions for ten novel species: Archangium lansinium sp. nov., Myxococcus landrumus sp. nov., Nannocystis bai.</title>
        <authorList>
            <person name="Ahearne A."/>
            <person name="Stevens C."/>
            <person name="Phillips K."/>
        </authorList>
    </citation>
    <scope>NUCLEOTIDE SEQUENCE [LARGE SCALE GENOMIC DNA]</scope>
    <source>
        <strain evidence="7 8">MIWBW</strain>
    </source>
</reference>
<keyword evidence="5" id="KW-0411">Iron-sulfur</keyword>
<dbReference type="InterPro" id="IPR002888">
    <property type="entry name" value="2Fe-2S-bd"/>
</dbReference>
<evidence type="ECO:0000313" key="7">
    <source>
        <dbReference type="EMBL" id="MCY1083649.1"/>
    </source>
</evidence>
<organism evidence="7 8">
    <name type="scientific">Archangium lansingense</name>
    <dbReference type="NCBI Taxonomy" id="2995310"/>
    <lineage>
        <taxon>Bacteria</taxon>
        <taxon>Pseudomonadati</taxon>
        <taxon>Myxococcota</taxon>
        <taxon>Myxococcia</taxon>
        <taxon>Myxococcales</taxon>
        <taxon>Cystobacterineae</taxon>
        <taxon>Archangiaceae</taxon>
        <taxon>Archangium</taxon>
    </lineage>
</organism>
<accession>A0ABT4AS15</accession>
<dbReference type="SUPFAM" id="SSF54292">
    <property type="entry name" value="2Fe-2S ferredoxin-like"/>
    <property type="match status" value="1"/>
</dbReference>
<dbReference type="SUPFAM" id="SSF47741">
    <property type="entry name" value="CO dehydrogenase ISP C-domain like"/>
    <property type="match status" value="1"/>
</dbReference>
<gene>
    <name evidence="7" type="ORF">OV287_55345</name>
</gene>
<dbReference type="EMBL" id="JAPNKA010000001">
    <property type="protein sequence ID" value="MCY1083649.1"/>
    <property type="molecule type" value="Genomic_DNA"/>
</dbReference>
<dbReference type="PROSITE" id="PS51085">
    <property type="entry name" value="2FE2S_FER_2"/>
    <property type="match status" value="1"/>
</dbReference>
<dbReference type="InterPro" id="IPR036884">
    <property type="entry name" value="2Fe-2S-bd_dom_sf"/>
</dbReference>
<keyword evidence="2" id="KW-0479">Metal-binding</keyword>
<dbReference type="CDD" id="cd00207">
    <property type="entry name" value="fer2"/>
    <property type="match status" value="1"/>
</dbReference>
<dbReference type="PROSITE" id="PS00197">
    <property type="entry name" value="2FE2S_FER_1"/>
    <property type="match status" value="1"/>
</dbReference>
<evidence type="ECO:0000313" key="8">
    <source>
        <dbReference type="Proteomes" id="UP001207654"/>
    </source>
</evidence>
<dbReference type="Pfam" id="PF01799">
    <property type="entry name" value="Fer2_2"/>
    <property type="match status" value="1"/>
</dbReference>
<evidence type="ECO:0000259" key="6">
    <source>
        <dbReference type="PROSITE" id="PS51085"/>
    </source>
</evidence>